<keyword evidence="14" id="KW-0472">Membrane</keyword>
<evidence type="ECO:0000256" key="14">
    <source>
        <dbReference type="ARBA" id="ARBA00023136"/>
    </source>
</evidence>
<dbReference type="Pfam" id="PF11886">
    <property type="entry name" value="TOC159_MAD"/>
    <property type="match status" value="1"/>
</dbReference>
<reference evidence="19" key="1">
    <citation type="submission" date="2024-03" db="EMBL/GenBank/DDBJ databases">
        <title>WGS assembly of Saponaria officinalis var. Norfolk2.</title>
        <authorList>
            <person name="Jenkins J."/>
            <person name="Shu S."/>
            <person name="Grimwood J."/>
            <person name="Barry K."/>
            <person name="Goodstein D."/>
            <person name="Schmutz J."/>
            <person name="Leebens-Mack J."/>
            <person name="Osbourn A."/>
        </authorList>
    </citation>
    <scope>NUCLEOTIDE SEQUENCE [LARGE SCALE GENOMIC DNA]</scope>
    <source>
        <strain evidence="19">JIC</strain>
    </source>
</reference>
<dbReference type="FunFam" id="3.40.50.300:FF:000413">
    <property type="entry name" value="Translocase of chloroplast 120, chloroplastic"/>
    <property type="match status" value="1"/>
</dbReference>
<evidence type="ECO:0000256" key="3">
    <source>
        <dbReference type="ARBA" id="ARBA00022528"/>
    </source>
</evidence>
<keyword evidence="12" id="KW-1133">Transmembrane helix</keyword>
<evidence type="ECO:0000256" key="16">
    <source>
        <dbReference type="ARBA" id="ARBA00023775"/>
    </source>
</evidence>
<dbReference type="InterPro" id="IPR027417">
    <property type="entry name" value="P-loop_NTPase"/>
</dbReference>
<keyword evidence="13" id="KW-0342">GTP-binding</keyword>
<dbReference type="SUPFAM" id="SSF52540">
    <property type="entry name" value="P-loop containing nucleoside triphosphate hydrolases"/>
    <property type="match status" value="1"/>
</dbReference>
<evidence type="ECO:0000256" key="6">
    <source>
        <dbReference type="ARBA" id="ARBA00022723"/>
    </source>
</evidence>
<protein>
    <recommendedName>
        <fullName evidence="18">AIG1-type G domain-containing protein</fullName>
    </recommendedName>
</protein>
<feature type="region of interest" description="Disordered" evidence="17">
    <location>
        <begin position="510"/>
        <end position="539"/>
    </location>
</feature>
<evidence type="ECO:0000256" key="5">
    <source>
        <dbReference type="ARBA" id="ARBA00022692"/>
    </source>
</evidence>
<keyword evidence="20" id="KW-1185">Reference proteome</keyword>
<organism evidence="19 20">
    <name type="scientific">Saponaria officinalis</name>
    <name type="common">Common soapwort</name>
    <name type="synonym">Lychnis saponaria</name>
    <dbReference type="NCBI Taxonomy" id="3572"/>
    <lineage>
        <taxon>Eukaryota</taxon>
        <taxon>Viridiplantae</taxon>
        <taxon>Streptophyta</taxon>
        <taxon>Embryophyta</taxon>
        <taxon>Tracheophyta</taxon>
        <taxon>Spermatophyta</taxon>
        <taxon>Magnoliopsida</taxon>
        <taxon>eudicotyledons</taxon>
        <taxon>Gunneridae</taxon>
        <taxon>Pentapetalae</taxon>
        <taxon>Caryophyllales</taxon>
        <taxon>Caryophyllaceae</taxon>
        <taxon>Caryophylleae</taxon>
        <taxon>Saponaria</taxon>
    </lineage>
</organism>
<evidence type="ECO:0000256" key="1">
    <source>
        <dbReference type="ARBA" id="ARBA00001946"/>
    </source>
</evidence>
<dbReference type="GO" id="GO:0045036">
    <property type="term" value="P:protein targeting to chloroplast"/>
    <property type="evidence" value="ECO:0007669"/>
    <property type="project" value="TreeGrafter"/>
</dbReference>
<dbReference type="GO" id="GO:0015031">
    <property type="term" value="P:protein transport"/>
    <property type="evidence" value="ECO:0007669"/>
    <property type="project" value="UniProtKB-KW"/>
</dbReference>
<evidence type="ECO:0000256" key="2">
    <source>
        <dbReference type="ARBA" id="ARBA00022448"/>
    </source>
</evidence>
<dbReference type="GO" id="GO:0016787">
    <property type="term" value="F:hydrolase activity"/>
    <property type="evidence" value="ECO:0007669"/>
    <property type="project" value="UniProtKB-KW"/>
</dbReference>
<dbReference type="Proteomes" id="UP001443914">
    <property type="component" value="Unassembled WGS sequence"/>
</dbReference>
<comment type="similarity">
    <text evidence="16">Belongs to the TRAFAC class TrmE-Era-EngA-EngB-Septin-like GTPase superfamily. AIG1/Toc34/Toc159-like paraseptin GTPase family. TOC159 subfamily.</text>
</comment>
<comment type="cofactor">
    <cofactor evidence="1">
        <name>Mg(2+)</name>
        <dbReference type="ChEBI" id="CHEBI:18420"/>
    </cofactor>
</comment>
<evidence type="ECO:0000256" key="4">
    <source>
        <dbReference type="ARBA" id="ARBA00022640"/>
    </source>
</evidence>
<dbReference type="PROSITE" id="PS51720">
    <property type="entry name" value="G_AIG1"/>
    <property type="match status" value="1"/>
</dbReference>
<evidence type="ECO:0000313" key="20">
    <source>
        <dbReference type="Proteomes" id="UP001443914"/>
    </source>
</evidence>
<dbReference type="InterPro" id="IPR024283">
    <property type="entry name" value="TOC159_MAD"/>
</dbReference>
<evidence type="ECO:0000256" key="7">
    <source>
        <dbReference type="ARBA" id="ARBA00022741"/>
    </source>
</evidence>
<accession>A0AAW1KBV9</accession>
<evidence type="ECO:0000256" key="9">
    <source>
        <dbReference type="ARBA" id="ARBA00022805"/>
    </source>
</evidence>
<evidence type="ECO:0000256" key="8">
    <source>
        <dbReference type="ARBA" id="ARBA00022801"/>
    </source>
</evidence>
<evidence type="ECO:0000256" key="13">
    <source>
        <dbReference type="ARBA" id="ARBA00023134"/>
    </source>
</evidence>
<dbReference type="PANTHER" id="PTHR10903:SF68">
    <property type="entry name" value="TRANSLOCASE OF CHLOROPLAST 90, CHLOROPLASTIC"/>
    <property type="match status" value="1"/>
</dbReference>
<keyword evidence="8" id="KW-0378">Hydrolase</keyword>
<evidence type="ECO:0000313" key="19">
    <source>
        <dbReference type="EMBL" id="KAK9715139.1"/>
    </source>
</evidence>
<keyword evidence="4" id="KW-0934">Plastid</keyword>
<keyword evidence="3" id="KW-0150">Chloroplast</keyword>
<dbReference type="Pfam" id="PF04548">
    <property type="entry name" value="AIG1"/>
    <property type="match status" value="1"/>
</dbReference>
<dbReference type="GO" id="GO:0009707">
    <property type="term" value="C:chloroplast outer membrane"/>
    <property type="evidence" value="ECO:0007669"/>
    <property type="project" value="UniProtKB-SubCell"/>
</dbReference>
<dbReference type="PANTHER" id="PTHR10903">
    <property type="entry name" value="GTPASE, IMAP FAMILY MEMBER-RELATED"/>
    <property type="match status" value="1"/>
</dbReference>
<keyword evidence="9" id="KW-1002">Plastid outer membrane</keyword>
<keyword evidence="11" id="KW-0653">Protein transport</keyword>
<dbReference type="GO" id="GO:0046872">
    <property type="term" value="F:metal ion binding"/>
    <property type="evidence" value="ECO:0007669"/>
    <property type="project" value="UniProtKB-KW"/>
</dbReference>
<keyword evidence="7" id="KW-0547">Nucleotide-binding</keyword>
<proteinExistence type="inferred from homology"/>
<dbReference type="AlphaFoldDB" id="A0AAW1KBV9"/>
<evidence type="ECO:0000259" key="18">
    <source>
        <dbReference type="PROSITE" id="PS51720"/>
    </source>
</evidence>
<keyword evidence="5" id="KW-0812">Transmembrane</keyword>
<name>A0AAW1KBV9_SAPOF</name>
<gene>
    <name evidence="19" type="ORF">RND81_06G145700</name>
</gene>
<evidence type="ECO:0000256" key="12">
    <source>
        <dbReference type="ARBA" id="ARBA00022989"/>
    </source>
</evidence>
<keyword evidence="6" id="KW-0479">Metal-binding</keyword>
<evidence type="ECO:0000256" key="17">
    <source>
        <dbReference type="SAM" id="MobiDB-lite"/>
    </source>
</evidence>
<dbReference type="InterPro" id="IPR045058">
    <property type="entry name" value="GIMA/IAN/Toc"/>
</dbReference>
<keyword evidence="2" id="KW-0813">Transport</keyword>
<dbReference type="InterPro" id="IPR006703">
    <property type="entry name" value="G_AIG1"/>
</dbReference>
<comment type="caution">
    <text evidence="19">The sequence shown here is derived from an EMBL/GenBank/DDBJ whole genome shotgun (WGS) entry which is preliminary data.</text>
</comment>
<evidence type="ECO:0000256" key="10">
    <source>
        <dbReference type="ARBA" id="ARBA00022842"/>
    </source>
</evidence>
<dbReference type="Gene3D" id="3.40.50.300">
    <property type="entry name" value="P-loop containing nucleotide triphosphate hydrolases"/>
    <property type="match status" value="1"/>
</dbReference>
<sequence>MWTVEPIQVHKKMKSITDWFFARLVSGSLVQPRPLSDSGSCLVQEPPNEAFASSGSRRGSVVELQEVSEMPPSVSSGLEGQTGPPSLQVLTEDCSHSHGSTYRNKSDPLSKIEALQIKFFRILQRFGQSPDDIVVAKVLYRIHLATLIKAGESDLKRVHLNNDKARALAAKQEVAGQPPLDFSLRILVLGKTGVGKSATINSLFNQMKTVTNAFKPGTDGIQELTGAVNGVKVTVIDTPGFWPSSASNVRRNKKIMLSIKRYIRKSPPDVVLYLERLDNMGKGYSDLALFRIMTEVFGSTLWFNTILVMTHAAASLPEGANGYPINYESYVSHCTDLLQQSIQLAISDTKLENPIVLAENHSTCSTNIVGEKILPNGQVWKKQLLLLCMCTKVLGDANSLLGLQHSIELGPSRNSRLPSLPHLLSSFLRQGSTMTDGGDEVDEYFLSDGEEDDEYDQLPPIRILTKFQFEKLTVSQKRDYLDELDYRETLFLKKQLKEESRRRRERKLLDERKSLDDDNPDSSEAYAEPAPVPELTLPLSFDSDSPQYRYRGVVSNDQLLWRPVLDLNGWDHDVGLDGVNLEVVSEIKRHLTVSVSGQMSKDKHDFSIHSQCAAAYSDPRGPTYSVGLDIQSSGGDMIYTVHNLVNSGLVRHNVAQGGVSVTTFQNKHYIGTKLEDSLFIGKRMKVMINAGRMGGGGQVAYGGGLEATIRGKDYPVKNDKVSVGMTVLSFKKELVVGGSFESEWRASRGMRLSVNGNLNSRKMGQVSIKVGSSEHIEIAGIALFTILRALCHRKEAKALLEGS</sequence>
<evidence type="ECO:0000256" key="15">
    <source>
        <dbReference type="ARBA" id="ARBA00023766"/>
    </source>
</evidence>
<keyword evidence="10" id="KW-0460">Magnesium</keyword>
<comment type="subcellular location">
    <subcellularLocation>
        <location evidence="15">Plastid</location>
        <location evidence="15">Chloroplast outer membrane</location>
        <topology evidence="15">Single-pass membrane protein</topology>
    </subcellularLocation>
</comment>
<feature type="domain" description="AIG1-type G" evidence="18">
    <location>
        <begin position="181"/>
        <end position="412"/>
    </location>
</feature>
<evidence type="ECO:0000256" key="11">
    <source>
        <dbReference type="ARBA" id="ARBA00022927"/>
    </source>
</evidence>
<dbReference type="GO" id="GO:0005525">
    <property type="term" value="F:GTP binding"/>
    <property type="evidence" value="ECO:0007669"/>
    <property type="project" value="UniProtKB-KW"/>
</dbReference>
<dbReference type="EMBL" id="JBDFQZ010000006">
    <property type="protein sequence ID" value="KAK9715139.1"/>
    <property type="molecule type" value="Genomic_DNA"/>
</dbReference>